<gene>
    <name evidence="8" type="ORF">QO192_15095</name>
</gene>
<comment type="catalytic activity">
    <reaction evidence="6">
        <text>4 Fe(2+) + O2 + 6 H2O = 4 iron(III) oxide-hydroxide + 12 H(+)</text>
        <dbReference type="Rhea" id="RHEA:11972"/>
        <dbReference type="ChEBI" id="CHEBI:15377"/>
        <dbReference type="ChEBI" id="CHEBI:15378"/>
        <dbReference type="ChEBI" id="CHEBI:15379"/>
        <dbReference type="ChEBI" id="CHEBI:29033"/>
        <dbReference type="ChEBI" id="CHEBI:78619"/>
        <dbReference type="EC" id="1.16.3.2"/>
    </reaction>
</comment>
<dbReference type="Proteomes" id="UP001568894">
    <property type="component" value="Unassembled WGS sequence"/>
</dbReference>
<dbReference type="InterPro" id="IPR008331">
    <property type="entry name" value="Ferritin_DPS_dom"/>
</dbReference>
<dbReference type="PANTHER" id="PTHR11431:SF127">
    <property type="entry name" value="BACTERIAL NON-HEME FERRITIN"/>
    <property type="match status" value="1"/>
</dbReference>
<dbReference type="EC" id="1.16.3.2" evidence="6"/>
<dbReference type="PROSITE" id="PS50905">
    <property type="entry name" value="FERRITIN_LIKE"/>
    <property type="match status" value="1"/>
</dbReference>
<dbReference type="InterPro" id="IPR001519">
    <property type="entry name" value="Ferritin"/>
</dbReference>
<keyword evidence="4" id="KW-0560">Oxidoreductase</keyword>
<dbReference type="InterPro" id="IPR009040">
    <property type="entry name" value="Ferritin-like_diiron"/>
</dbReference>
<keyword evidence="9" id="KW-1185">Reference proteome</keyword>
<dbReference type="InterPro" id="IPR009078">
    <property type="entry name" value="Ferritin-like_SF"/>
</dbReference>
<dbReference type="SUPFAM" id="SSF47240">
    <property type="entry name" value="Ferritin-like"/>
    <property type="match status" value="1"/>
</dbReference>
<comment type="function">
    <text evidence="6">Iron-storage protein.</text>
</comment>
<evidence type="ECO:0000259" key="7">
    <source>
        <dbReference type="PROSITE" id="PS50905"/>
    </source>
</evidence>
<dbReference type="EMBL" id="JASMRN010000016">
    <property type="protein sequence ID" value="MEZ7516604.1"/>
    <property type="molecule type" value="Genomic_DNA"/>
</dbReference>
<keyword evidence="6" id="KW-0963">Cytoplasm</keyword>
<comment type="subcellular location">
    <subcellularLocation>
        <location evidence="6">Cytoplasm</location>
    </subcellularLocation>
</comment>
<evidence type="ECO:0000256" key="4">
    <source>
        <dbReference type="ARBA" id="ARBA00023002"/>
    </source>
</evidence>
<protein>
    <recommendedName>
        <fullName evidence="6">Ferritin</fullName>
        <ecNumber evidence="6">1.16.3.2</ecNumber>
    </recommendedName>
</protein>
<accession>A0ABV4KJ87</accession>
<keyword evidence="2 6" id="KW-0409">Iron storage</keyword>
<evidence type="ECO:0000256" key="1">
    <source>
        <dbReference type="ARBA" id="ARBA00006950"/>
    </source>
</evidence>
<reference evidence="8 9" key="1">
    <citation type="submission" date="2023-05" db="EMBL/GenBank/DDBJ databases">
        <title>Adaptations of aquatic viruses from atmosphere-close ecosystems of the Central Arctic Ocean.</title>
        <authorList>
            <person name="Rahlff J."/>
            <person name="Holmfeldt K."/>
        </authorList>
    </citation>
    <scope>NUCLEOTIDE SEQUENCE [LARGE SCALE GENOMIC DNA]</scope>
    <source>
        <strain evidence="8 9">Arc14</strain>
    </source>
</reference>
<name>A0ABV4KJ87_9FLAO</name>
<dbReference type="PANTHER" id="PTHR11431">
    <property type="entry name" value="FERRITIN"/>
    <property type="match status" value="1"/>
</dbReference>
<keyword evidence="5 6" id="KW-0408">Iron</keyword>
<evidence type="ECO:0000313" key="8">
    <source>
        <dbReference type="EMBL" id="MEZ7516604.1"/>
    </source>
</evidence>
<dbReference type="RefSeq" id="WP_371571910.1">
    <property type="nucleotide sequence ID" value="NZ_JASMRN010000016.1"/>
</dbReference>
<evidence type="ECO:0000313" key="9">
    <source>
        <dbReference type="Proteomes" id="UP001568894"/>
    </source>
</evidence>
<comment type="caution">
    <text evidence="8">The sequence shown here is derived from an EMBL/GenBank/DDBJ whole genome shotgun (WGS) entry which is preliminary data.</text>
</comment>
<evidence type="ECO:0000256" key="3">
    <source>
        <dbReference type="ARBA" id="ARBA00022723"/>
    </source>
</evidence>
<organism evidence="8 9">
    <name type="scientific">Flavobacterium frigidarium</name>
    <dbReference type="NCBI Taxonomy" id="99286"/>
    <lineage>
        <taxon>Bacteria</taxon>
        <taxon>Pseudomonadati</taxon>
        <taxon>Bacteroidota</taxon>
        <taxon>Flavobacteriia</taxon>
        <taxon>Flavobacteriales</taxon>
        <taxon>Flavobacteriaceae</taxon>
        <taxon>Flavobacterium</taxon>
    </lineage>
</organism>
<sequence>MKDLLRTHTSLQEGIEKLLNLQSKIESDASAKYLAMASWLDRNGFENTAGYMYDQAEEERSHFLKVFKYITDMGGIAITPTVNEVQQEFTSFKEVFEIALQNEIAVTHAVNKIIAKCRLENDYATEEFMMWYVREQREEEINARRALEFFELIDENTAAGKFELDKQIAKIGATEI</sequence>
<dbReference type="InterPro" id="IPR012347">
    <property type="entry name" value="Ferritin-like"/>
</dbReference>
<evidence type="ECO:0000256" key="6">
    <source>
        <dbReference type="RuleBase" id="RU361145"/>
    </source>
</evidence>
<dbReference type="CDD" id="cd01055">
    <property type="entry name" value="Nonheme_Ferritin"/>
    <property type="match status" value="1"/>
</dbReference>
<keyword evidence="3 6" id="KW-0479">Metal-binding</keyword>
<dbReference type="Gene3D" id="1.20.1260.10">
    <property type="match status" value="1"/>
</dbReference>
<evidence type="ECO:0000256" key="2">
    <source>
        <dbReference type="ARBA" id="ARBA00022434"/>
    </source>
</evidence>
<evidence type="ECO:0000256" key="5">
    <source>
        <dbReference type="ARBA" id="ARBA00023004"/>
    </source>
</evidence>
<dbReference type="InterPro" id="IPR041719">
    <property type="entry name" value="Ferritin_prok"/>
</dbReference>
<proteinExistence type="inferred from homology"/>
<feature type="domain" description="Ferritin-like diiron" evidence="7">
    <location>
        <begin position="9"/>
        <end position="154"/>
    </location>
</feature>
<comment type="similarity">
    <text evidence="1 6">Belongs to the ferritin family. Prokaryotic subfamily.</text>
</comment>
<dbReference type="Pfam" id="PF00210">
    <property type="entry name" value="Ferritin"/>
    <property type="match status" value="1"/>
</dbReference>